<dbReference type="SMART" id="SM00382">
    <property type="entry name" value="AAA"/>
    <property type="match status" value="1"/>
</dbReference>
<dbReference type="InterPro" id="IPR003593">
    <property type="entry name" value="AAA+_ATPase"/>
</dbReference>
<dbReference type="AlphaFoldDB" id="A0A9D9H0J9"/>
<evidence type="ECO:0000256" key="1">
    <source>
        <dbReference type="ARBA" id="ARBA00022741"/>
    </source>
</evidence>
<keyword evidence="2" id="KW-0067">ATP-binding</keyword>
<dbReference type="InterPro" id="IPR051396">
    <property type="entry name" value="Bact_Antivir_Def_Nuclease"/>
</dbReference>
<evidence type="ECO:0000313" key="5">
    <source>
        <dbReference type="Proteomes" id="UP000823612"/>
    </source>
</evidence>
<gene>
    <name evidence="4" type="ORF">IAB08_01145</name>
</gene>
<reference evidence="4" key="2">
    <citation type="journal article" date="2021" name="PeerJ">
        <title>Extensive microbial diversity within the chicken gut microbiome revealed by metagenomics and culture.</title>
        <authorList>
            <person name="Gilroy R."/>
            <person name="Ravi A."/>
            <person name="Getino M."/>
            <person name="Pursley I."/>
            <person name="Horton D.L."/>
            <person name="Alikhan N.F."/>
            <person name="Baker D."/>
            <person name="Gharbi K."/>
            <person name="Hall N."/>
            <person name="Watson M."/>
            <person name="Adriaenssens E.M."/>
            <person name="Foster-Nyarko E."/>
            <person name="Jarju S."/>
            <person name="Secka A."/>
            <person name="Antonio M."/>
            <person name="Oren A."/>
            <person name="Chaudhuri R.R."/>
            <person name="La Ragione R."/>
            <person name="Hildebrand F."/>
            <person name="Pallen M.J."/>
        </authorList>
    </citation>
    <scope>NUCLEOTIDE SEQUENCE</scope>
    <source>
        <strain evidence="4">2889</strain>
    </source>
</reference>
<feature type="domain" description="ABC transporter" evidence="3">
    <location>
        <begin position="23"/>
        <end position="313"/>
    </location>
</feature>
<dbReference type="InterPro" id="IPR027417">
    <property type="entry name" value="P-loop_NTPase"/>
</dbReference>
<evidence type="ECO:0000259" key="3">
    <source>
        <dbReference type="PROSITE" id="PS50893"/>
    </source>
</evidence>
<reference evidence="4" key="1">
    <citation type="submission" date="2020-10" db="EMBL/GenBank/DDBJ databases">
        <authorList>
            <person name="Gilroy R."/>
        </authorList>
    </citation>
    <scope>NUCLEOTIDE SEQUENCE</scope>
    <source>
        <strain evidence="4">2889</strain>
    </source>
</reference>
<comment type="caution">
    <text evidence="4">The sequence shown here is derived from an EMBL/GenBank/DDBJ whole genome shotgun (WGS) entry which is preliminary data.</text>
</comment>
<dbReference type="Proteomes" id="UP000823612">
    <property type="component" value="Unassembled WGS sequence"/>
</dbReference>
<evidence type="ECO:0000256" key="2">
    <source>
        <dbReference type="ARBA" id="ARBA00022840"/>
    </source>
</evidence>
<dbReference type="InterPro" id="IPR003439">
    <property type="entry name" value="ABC_transporter-like_ATP-bd"/>
</dbReference>
<protein>
    <submittedName>
        <fullName evidence="4">AAA family ATPase</fullName>
    </submittedName>
</protein>
<dbReference type="EMBL" id="JADIMZ010000015">
    <property type="protein sequence ID" value="MBO8431886.1"/>
    <property type="molecule type" value="Genomic_DNA"/>
</dbReference>
<keyword evidence="1" id="KW-0547">Nucleotide-binding</keyword>
<dbReference type="GO" id="GO:0005524">
    <property type="term" value="F:ATP binding"/>
    <property type="evidence" value="ECO:0007669"/>
    <property type="project" value="UniProtKB-KW"/>
</dbReference>
<evidence type="ECO:0000313" key="4">
    <source>
        <dbReference type="EMBL" id="MBO8431886.1"/>
    </source>
</evidence>
<dbReference type="Pfam" id="PF13304">
    <property type="entry name" value="AAA_21"/>
    <property type="match status" value="1"/>
</dbReference>
<dbReference type="Gene3D" id="3.40.50.300">
    <property type="entry name" value="P-loop containing nucleotide triphosphate hydrolases"/>
    <property type="match status" value="1"/>
</dbReference>
<dbReference type="SUPFAM" id="SSF52540">
    <property type="entry name" value="P-loop containing nucleoside triphosphate hydrolases"/>
    <property type="match status" value="1"/>
</dbReference>
<dbReference type="PANTHER" id="PTHR43581">
    <property type="entry name" value="ATP/GTP PHOSPHATASE"/>
    <property type="match status" value="1"/>
</dbReference>
<dbReference type="PANTHER" id="PTHR43581:SF2">
    <property type="entry name" value="EXCINUCLEASE ATPASE SUBUNIT"/>
    <property type="match status" value="1"/>
</dbReference>
<dbReference type="InterPro" id="IPR003959">
    <property type="entry name" value="ATPase_AAA_core"/>
</dbReference>
<sequence>MIYITKFILPSRETEENYRKMFCYSAGATYYSTAYPFCIFPEKGLGLIEFEPVTIFHGGNGSGKSTLLNVISQRLKAQREAPYNTSVHMDAYVKLCSFKTDLRWCGEEFSLTGMRSSKYDIGNITRVITSDDIFKSLLADRIKREQILFKADMLIQRKRKIFEEKDTEGNLQRPRYLNFETGENVDKFSDFVEASKYSYSQYLKKKLGKEERGFSNGETSFLQISCLMENEGVYILDEPENSLSPEMQYNLAQLIAYMARYNNCQIIMATHSPFLLGIAHAKIYNLDEQPVKTSRFEELESVRFYHDFLSERLNGKNAPDGSRSL</sequence>
<accession>A0A9D9H0J9</accession>
<organism evidence="4 5">
    <name type="scientific">Candidatus Pullibacteroides excrementavium</name>
    <dbReference type="NCBI Taxonomy" id="2840905"/>
    <lineage>
        <taxon>Bacteria</taxon>
        <taxon>Pseudomonadati</taxon>
        <taxon>Bacteroidota</taxon>
        <taxon>Bacteroidia</taxon>
        <taxon>Bacteroidales</taxon>
        <taxon>Candidatus Pullibacteroides</taxon>
    </lineage>
</organism>
<dbReference type="CDD" id="cd00267">
    <property type="entry name" value="ABC_ATPase"/>
    <property type="match status" value="1"/>
</dbReference>
<dbReference type="GO" id="GO:0016887">
    <property type="term" value="F:ATP hydrolysis activity"/>
    <property type="evidence" value="ECO:0007669"/>
    <property type="project" value="InterPro"/>
</dbReference>
<proteinExistence type="predicted"/>
<dbReference type="PROSITE" id="PS50893">
    <property type="entry name" value="ABC_TRANSPORTER_2"/>
    <property type="match status" value="1"/>
</dbReference>
<name>A0A9D9H0J9_9BACT</name>